<dbReference type="CDD" id="cd03808">
    <property type="entry name" value="GT4_CapM-like"/>
    <property type="match status" value="1"/>
</dbReference>
<dbReference type="PANTHER" id="PTHR12526:SF638">
    <property type="entry name" value="SPORE COAT PROTEIN SA"/>
    <property type="match status" value="1"/>
</dbReference>
<dbReference type="InterPro" id="IPR028098">
    <property type="entry name" value="Glyco_trans_4-like_N"/>
</dbReference>
<protein>
    <submittedName>
        <fullName evidence="2">Glycosyl transferase group 1</fullName>
    </submittedName>
</protein>
<evidence type="ECO:0000313" key="3">
    <source>
        <dbReference type="Proteomes" id="UP000002030"/>
    </source>
</evidence>
<dbReference type="eggNOG" id="COG0438">
    <property type="taxonomic scope" value="Bacteria"/>
</dbReference>
<accession>D1B7M3</accession>
<dbReference type="PANTHER" id="PTHR12526">
    <property type="entry name" value="GLYCOSYLTRANSFERASE"/>
    <property type="match status" value="1"/>
</dbReference>
<dbReference type="OrthoDB" id="9806653at2"/>
<dbReference type="AlphaFoldDB" id="D1B7M3"/>
<dbReference type="RefSeq" id="WP_012868792.1">
    <property type="nucleotide sequence ID" value="NC_013522.1"/>
</dbReference>
<dbReference type="SUPFAM" id="SSF53756">
    <property type="entry name" value="UDP-Glycosyltransferase/glycogen phosphorylase"/>
    <property type="match status" value="1"/>
</dbReference>
<keyword evidence="3" id="KW-1185">Reference proteome</keyword>
<dbReference type="GO" id="GO:0016757">
    <property type="term" value="F:glycosyltransferase activity"/>
    <property type="evidence" value="ECO:0007669"/>
    <property type="project" value="TreeGrafter"/>
</dbReference>
<organism evidence="2 3">
    <name type="scientific">Thermanaerovibrio acidaminovorans (strain ATCC 49978 / DSM 6589 / Su883)</name>
    <name type="common">Selenomonas acidaminovorans</name>
    <dbReference type="NCBI Taxonomy" id="525903"/>
    <lineage>
        <taxon>Bacteria</taxon>
        <taxon>Thermotogati</taxon>
        <taxon>Synergistota</taxon>
        <taxon>Synergistia</taxon>
        <taxon>Synergistales</taxon>
        <taxon>Synergistaceae</taxon>
        <taxon>Thermanaerovibrio</taxon>
    </lineage>
</organism>
<feature type="domain" description="Glycosyltransferase subfamily 4-like N-terminal" evidence="1">
    <location>
        <begin position="27"/>
        <end position="175"/>
    </location>
</feature>
<dbReference type="EMBL" id="CP001818">
    <property type="protein sequence ID" value="ACZ18276.1"/>
    <property type="molecule type" value="Genomic_DNA"/>
</dbReference>
<dbReference type="Proteomes" id="UP000002030">
    <property type="component" value="Chromosome"/>
</dbReference>
<dbReference type="EnsemblBacteria" id="ACZ18276">
    <property type="protein sequence ID" value="ACZ18276"/>
    <property type="gene ID" value="Taci_0036"/>
</dbReference>
<evidence type="ECO:0000313" key="2">
    <source>
        <dbReference type="EMBL" id="ACZ18276.1"/>
    </source>
</evidence>
<proteinExistence type="predicted"/>
<dbReference type="Gene3D" id="3.40.50.2000">
    <property type="entry name" value="Glycogen Phosphorylase B"/>
    <property type="match status" value="2"/>
</dbReference>
<gene>
    <name evidence="2" type="ordered locus">Taci_0036</name>
</gene>
<reference evidence="2 3" key="1">
    <citation type="journal article" date="2009" name="Stand. Genomic Sci.">
        <title>Complete genome sequence of Thermanaerovibrio acidaminovorans type strain (Su883).</title>
        <authorList>
            <person name="Chovatia M."/>
            <person name="Sikorski J."/>
            <person name="Schroder M."/>
            <person name="Lapidus A."/>
            <person name="Nolan M."/>
            <person name="Tice H."/>
            <person name="Glavina Del Rio T."/>
            <person name="Copeland A."/>
            <person name="Cheng J.F."/>
            <person name="Lucas S."/>
            <person name="Chen F."/>
            <person name="Bruce D."/>
            <person name="Goodwin L."/>
            <person name="Pitluck S."/>
            <person name="Ivanova N."/>
            <person name="Mavromatis K."/>
            <person name="Ovchinnikova G."/>
            <person name="Pati A."/>
            <person name="Chen A."/>
            <person name="Palaniappan K."/>
            <person name="Land M."/>
            <person name="Hauser L."/>
            <person name="Chang Y.J."/>
            <person name="Jeffries C.D."/>
            <person name="Chain P."/>
            <person name="Saunders E."/>
            <person name="Detter J.C."/>
            <person name="Brettin T."/>
            <person name="Rohde M."/>
            <person name="Goker M."/>
            <person name="Spring S."/>
            <person name="Bristow J."/>
            <person name="Markowitz V."/>
            <person name="Hugenholtz P."/>
            <person name="Kyrpides N.C."/>
            <person name="Klenk H.P."/>
            <person name="Eisen J.A."/>
        </authorList>
    </citation>
    <scope>NUCLEOTIDE SEQUENCE [LARGE SCALE GENOMIC DNA]</scope>
    <source>
        <strain evidence="3">ATCC 49978 / DSM 6589 / Su883</strain>
    </source>
</reference>
<dbReference type="KEGG" id="tai:Taci_0036"/>
<sequence length="381" mass="43097">MRSNSQGVKVILAANMSWPVVNFRLPLIRDLVANGCSVEVLSPDWPGEQLEILRSAGARGLTFPLQRTGINPLWDIRTLWHLYRHFRNSKPQVVFSFGAKTNVWGMVAARMARVPRRVAMVEGMGYAFTDSPGGGVNRGLLRWILRMLYRLAFASAHRVVLLNQDDLRDLTNLCGLDESKAYLLGPIGIPLEDWPMREPHLNPITFTMVGRILREKGVMEYLEAARIVKSRHPEVRFNLLGPLFDNPGTLSAMDIKPYVEDGTVCWPGMVDVKPWLERTSVFVLPSYYREGVPRSTQEAMAMGRPVITTDSVGCRDTVEDRVNGFLVPPRDVAALAEAMERFVMEPELIVRMGLESRRMAEERFDMRSANRRIMEVMGVIA</sequence>
<name>D1B7M3_THEAS</name>
<evidence type="ECO:0000259" key="1">
    <source>
        <dbReference type="Pfam" id="PF13579"/>
    </source>
</evidence>
<dbReference type="Pfam" id="PF13579">
    <property type="entry name" value="Glyco_trans_4_4"/>
    <property type="match status" value="1"/>
</dbReference>
<dbReference type="HOGENOM" id="CLU_009583_8_1_0"/>
<keyword evidence="2" id="KW-0808">Transferase</keyword>
<dbReference type="CAZy" id="GT4">
    <property type="family name" value="Glycosyltransferase Family 4"/>
</dbReference>
<dbReference type="STRING" id="525903.Taci_0036"/>
<dbReference type="eggNOG" id="COG0707">
    <property type="taxonomic scope" value="Bacteria"/>
</dbReference>
<dbReference type="Pfam" id="PF13692">
    <property type="entry name" value="Glyco_trans_1_4"/>
    <property type="match status" value="1"/>
</dbReference>